<accession>A0A6I6CXQ0</accession>
<sequence>MSEQRIIERMAEALLVVSQARVSPRASETGMPRTSGEMQRWIRAVLCDPDEQFAVIILPHLIARLDSGANASNKEVRHG</sequence>
<dbReference type="AlphaFoldDB" id="A0A6I6CXQ0"/>
<gene>
    <name evidence="1" type="ORF">GM160_04145</name>
</gene>
<dbReference type="KEGG" id="ghl:GM160_04145"/>
<proteinExistence type="predicted"/>
<keyword evidence="2" id="KW-1185">Reference proteome</keyword>
<dbReference type="RefSeq" id="WP_156573386.1">
    <property type="nucleotide sequence ID" value="NZ_CP046415.1"/>
</dbReference>
<evidence type="ECO:0000313" key="2">
    <source>
        <dbReference type="Proteomes" id="UP000427716"/>
    </source>
</evidence>
<dbReference type="Proteomes" id="UP000427716">
    <property type="component" value="Chromosome"/>
</dbReference>
<name>A0A6I6CXQ0_9GAMM</name>
<reference evidence="1 2" key="1">
    <citation type="submission" date="2019-11" db="EMBL/GenBank/DDBJ databases">
        <authorList>
            <person name="Zhang J."/>
            <person name="Sun C."/>
        </authorList>
    </citation>
    <scope>NUCLEOTIDE SEQUENCE [LARGE SCALE GENOMIC DNA]</scope>
    <source>
        <strain evidence="2">sp2</strain>
    </source>
</reference>
<protein>
    <submittedName>
        <fullName evidence="1">Uncharacterized protein</fullName>
    </submittedName>
</protein>
<dbReference type="EMBL" id="CP046415">
    <property type="protein sequence ID" value="QGT78150.1"/>
    <property type="molecule type" value="Genomic_DNA"/>
</dbReference>
<organism evidence="1 2">
    <name type="scientific">Guyparkeria halophila</name>
    <dbReference type="NCBI Taxonomy" id="47960"/>
    <lineage>
        <taxon>Bacteria</taxon>
        <taxon>Pseudomonadati</taxon>
        <taxon>Pseudomonadota</taxon>
        <taxon>Gammaproteobacteria</taxon>
        <taxon>Chromatiales</taxon>
        <taxon>Thioalkalibacteraceae</taxon>
        <taxon>Guyparkeria</taxon>
    </lineage>
</organism>
<evidence type="ECO:0000313" key="1">
    <source>
        <dbReference type="EMBL" id="QGT78150.1"/>
    </source>
</evidence>